<accession>A0A5M4AUP0</accession>
<reference evidence="1 2" key="1">
    <citation type="submission" date="2019-10" db="EMBL/GenBank/DDBJ databases">
        <title>Prolixibacter strains distinguished by the presence of nitrate reductase genes were adept at nitrate-dependent anaerobic corrosion of metallic iron and carbon steel.</title>
        <authorList>
            <person name="Iino T."/>
            <person name="Shono N."/>
            <person name="Ito K."/>
            <person name="Nakamura R."/>
            <person name="Sueoka K."/>
            <person name="Harayama S."/>
            <person name="Ohkuma M."/>
        </authorList>
    </citation>
    <scope>NUCLEOTIDE SEQUENCE [LARGE SCALE GENOMIC DNA]</scope>
    <source>
        <strain evidence="1 2">JCM 13498</strain>
    </source>
</reference>
<comment type="caution">
    <text evidence="1">The sequence shown here is derived from an EMBL/GenBank/DDBJ whole genome shotgun (WGS) entry which is preliminary data.</text>
</comment>
<proteinExistence type="predicted"/>
<evidence type="ECO:0000313" key="1">
    <source>
        <dbReference type="EMBL" id="GET31251.1"/>
    </source>
</evidence>
<name>A0A5M4AUP0_9BACT</name>
<keyword evidence="2" id="KW-1185">Reference proteome</keyword>
<organism evidence="1 2">
    <name type="scientific">Prolixibacter bellariivorans</name>
    <dbReference type="NCBI Taxonomy" id="314319"/>
    <lineage>
        <taxon>Bacteria</taxon>
        <taxon>Pseudomonadati</taxon>
        <taxon>Bacteroidota</taxon>
        <taxon>Bacteroidia</taxon>
        <taxon>Marinilabiliales</taxon>
        <taxon>Prolixibacteraceae</taxon>
        <taxon>Prolixibacter</taxon>
    </lineage>
</organism>
<evidence type="ECO:0000313" key="2">
    <source>
        <dbReference type="Proteomes" id="UP000391834"/>
    </source>
</evidence>
<sequence>MPYRLISQQDPSATLRTYYSKLRIKPFEINDTINVFSTFPAVILFGLRQFIYTFTTAYLKDASWIIVVTPVW</sequence>
<protein>
    <submittedName>
        <fullName evidence="1">Uncharacterized protein</fullName>
    </submittedName>
</protein>
<dbReference type="AlphaFoldDB" id="A0A5M4AUP0"/>
<gene>
    <name evidence="1" type="ORF">PbJCM13498_01140</name>
</gene>
<dbReference type="Proteomes" id="UP000391834">
    <property type="component" value="Unassembled WGS sequence"/>
</dbReference>
<dbReference type="EMBL" id="BLAX01000001">
    <property type="protein sequence ID" value="GET31251.1"/>
    <property type="molecule type" value="Genomic_DNA"/>
</dbReference>